<dbReference type="AlphaFoldDB" id="A0A6P5FAB8"/>
<evidence type="ECO:0000256" key="1">
    <source>
        <dbReference type="SAM" id="MobiDB-lite"/>
    </source>
</evidence>
<evidence type="ECO:0000313" key="3">
    <source>
        <dbReference type="RefSeq" id="XP_020090403.1"/>
    </source>
</evidence>
<evidence type="ECO:0000313" key="2">
    <source>
        <dbReference type="Proteomes" id="UP000515123"/>
    </source>
</evidence>
<feature type="compositionally biased region" description="Low complexity" evidence="1">
    <location>
        <begin position="63"/>
        <end position="75"/>
    </location>
</feature>
<feature type="region of interest" description="Disordered" evidence="1">
    <location>
        <begin position="1"/>
        <end position="91"/>
    </location>
</feature>
<dbReference type="GeneID" id="109711666"/>
<proteinExistence type="predicted"/>
<keyword evidence="2" id="KW-1185">Reference proteome</keyword>
<sequence length="237" mass="26334">MASNVDKLRKTKIRQVWIRKGSGRGRGQGHRGTSKRARAAIGESGSDPEYQASSQEETEEAATRAAKGKSVVGESSHGGGSRTREGRTKRAADVLSARQRLYMSKSCIAERFVNFNDLFWDVPDFGRLLQRAPIEPAGRVPAKAPFCVELIREFYMNGKVLAEDEETGTFLFETVENGVFSRVGVNGAYGRGQRSWTWSRSPRDLKESPCCYRRVQFRSGVSSKLVGRNRRSGDSSC</sequence>
<feature type="compositionally biased region" description="Basic residues" evidence="1">
    <location>
        <begin position="21"/>
        <end position="38"/>
    </location>
</feature>
<dbReference type="RefSeq" id="XP_020090403.1">
    <property type="nucleotide sequence ID" value="XM_020234814.1"/>
</dbReference>
<feature type="compositionally biased region" description="Basic and acidic residues" evidence="1">
    <location>
        <begin position="82"/>
        <end position="91"/>
    </location>
</feature>
<gene>
    <name evidence="3" type="primary">LOC109711666</name>
</gene>
<protein>
    <submittedName>
        <fullName evidence="3">Uncharacterized protein LOC109711666</fullName>
    </submittedName>
</protein>
<organism evidence="2 3">
    <name type="scientific">Ananas comosus</name>
    <name type="common">Pineapple</name>
    <name type="synonym">Ananas ananas</name>
    <dbReference type="NCBI Taxonomy" id="4615"/>
    <lineage>
        <taxon>Eukaryota</taxon>
        <taxon>Viridiplantae</taxon>
        <taxon>Streptophyta</taxon>
        <taxon>Embryophyta</taxon>
        <taxon>Tracheophyta</taxon>
        <taxon>Spermatophyta</taxon>
        <taxon>Magnoliopsida</taxon>
        <taxon>Liliopsida</taxon>
        <taxon>Poales</taxon>
        <taxon>Bromeliaceae</taxon>
        <taxon>Bromelioideae</taxon>
        <taxon>Ananas</taxon>
    </lineage>
</organism>
<accession>A0A6P5FAB8</accession>
<reference evidence="2" key="1">
    <citation type="journal article" date="2015" name="Nat. Genet.">
        <title>The pineapple genome and the evolution of CAM photosynthesis.</title>
        <authorList>
            <person name="Ming R."/>
            <person name="VanBuren R."/>
            <person name="Wai C.M."/>
            <person name="Tang H."/>
            <person name="Schatz M.C."/>
            <person name="Bowers J.E."/>
            <person name="Lyons E."/>
            <person name="Wang M.L."/>
            <person name="Chen J."/>
            <person name="Biggers E."/>
            <person name="Zhang J."/>
            <person name="Huang L."/>
            <person name="Zhang L."/>
            <person name="Miao W."/>
            <person name="Zhang J."/>
            <person name="Ye Z."/>
            <person name="Miao C."/>
            <person name="Lin Z."/>
            <person name="Wang H."/>
            <person name="Zhou H."/>
            <person name="Yim W.C."/>
            <person name="Priest H.D."/>
            <person name="Zheng C."/>
            <person name="Woodhouse M."/>
            <person name="Edger P.P."/>
            <person name="Guyot R."/>
            <person name="Guo H.B."/>
            <person name="Guo H."/>
            <person name="Zheng G."/>
            <person name="Singh R."/>
            <person name="Sharma A."/>
            <person name="Min X."/>
            <person name="Zheng Y."/>
            <person name="Lee H."/>
            <person name="Gurtowski J."/>
            <person name="Sedlazeck F.J."/>
            <person name="Harkess A."/>
            <person name="McKain M.R."/>
            <person name="Liao Z."/>
            <person name="Fang J."/>
            <person name="Liu J."/>
            <person name="Zhang X."/>
            <person name="Zhang Q."/>
            <person name="Hu W."/>
            <person name="Qin Y."/>
            <person name="Wang K."/>
            <person name="Chen L.Y."/>
            <person name="Shirley N."/>
            <person name="Lin Y.R."/>
            <person name="Liu L.Y."/>
            <person name="Hernandez A.G."/>
            <person name="Wright C.L."/>
            <person name="Bulone V."/>
            <person name="Tuskan G.A."/>
            <person name="Heath K."/>
            <person name="Zee F."/>
            <person name="Moore P.H."/>
            <person name="Sunkar R."/>
            <person name="Leebens-Mack J.H."/>
            <person name="Mockler T."/>
            <person name="Bennetzen J.L."/>
            <person name="Freeling M."/>
            <person name="Sankoff D."/>
            <person name="Paterson A.H."/>
            <person name="Zhu X."/>
            <person name="Yang X."/>
            <person name="Smith J.A."/>
            <person name="Cushman J.C."/>
            <person name="Paull R.E."/>
            <person name="Yu Q."/>
        </authorList>
    </citation>
    <scope>NUCLEOTIDE SEQUENCE [LARGE SCALE GENOMIC DNA]</scope>
    <source>
        <strain evidence="2">cv. F153</strain>
    </source>
</reference>
<dbReference type="Proteomes" id="UP000515123">
    <property type="component" value="Linkage group 6"/>
</dbReference>
<name>A0A6P5FAB8_ANACO</name>
<reference evidence="3" key="2">
    <citation type="submission" date="2025-08" db="UniProtKB">
        <authorList>
            <consortium name="RefSeq"/>
        </authorList>
    </citation>
    <scope>IDENTIFICATION</scope>
    <source>
        <tissue evidence="3">Leaf</tissue>
    </source>
</reference>